<comment type="similarity">
    <text evidence="2 11">Belongs to the complex I NDUFA13 subunit family.</text>
</comment>
<keyword evidence="4 11" id="KW-0679">Respiratory chain</keyword>
<proteinExistence type="inferred from homology"/>
<keyword evidence="14" id="KW-1185">Reference proteome</keyword>
<dbReference type="InterPro" id="IPR009346">
    <property type="entry name" value="GRIM-19"/>
</dbReference>
<dbReference type="GO" id="GO:0045271">
    <property type="term" value="C:respiratory chain complex I"/>
    <property type="evidence" value="ECO:0007669"/>
    <property type="project" value="UniProtKB-UniRule"/>
</dbReference>
<evidence type="ECO:0000256" key="12">
    <source>
        <dbReference type="SAM" id="MobiDB-lite"/>
    </source>
</evidence>
<name>W2RNM6_CYPE1</name>
<evidence type="ECO:0000256" key="2">
    <source>
        <dbReference type="ARBA" id="ARBA00007312"/>
    </source>
</evidence>
<reference evidence="13 14" key="1">
    <citation type="submission" date="2013-03" db="EMBL/GenBank/DDBJ databases">
        <title>The Genome Sequence of Phialophora europaea CBS 101466.</title>
        <authorList>
            <consortium name="The Broad Institute Genomics Platform"/>
            <person name="Cuomo C."/>
            <person name="de Hoog S."/>
            <person name="Gorbushina A."/>
            <person name="Walker B."/>
            <person name="Young S.K."/>
            <person name="Zeng Q."/>
            <person name="Gargeya S."/>
            <person name="Fitzgerald M."/>
            <person name="Haas B."/>
            <person name="Abouelleil A."/>
            <person name="Allen A.W."/>
            <person name="Alvarado L."/>
            <person name="Arachchi H.M."/>
            <person name="Berlin A.M."/>
            <person name="Chapman S.B."/>
            <person name="Gainer-Dewar J."/>
            <person name="Goldberg J."/>
            <person name="Griggs A."/>
            <person name="Gujja S."/>
            <person name="Hansen M."/>
            <person name="Howarth C."/>
            <person name="Imamovic A."/>
            <person name="Ireland A."/>
            <person name="Larimer J."/>
            <person name="McCowan C."/>
            <person name="Murphy C."/>
            <person name="Pearson M."/>
            <person name="Poon T.W."/>
            <person name="Priest M."/>
            <person name="Roberts A."/>
            <person name="Saif S."/>
            <person name="Shea T."/>
            <person name="Sisk P."/>
            <person name="Sykes S."/>
            <person name="Wortman J."/>
            <person name="Nusbaum C."/>
            <person name="Birren B."/>
        </authorList>
    </citation>
    <scope>NUCLEOTIDE SEQUENCE [LARGE SCALE GENOMIC DNA]</scope>
    <source>
        <strain evidence="13 14">CBS 101466</strain>
    </source>
</reference>
<evidence type="ECO:0000256" key="6">
    <source>
        <dbReference type="ARBA" id="ARBA00022792"/>
    </source>
</evidence>
<feature type="transmembrane region" description="Helical" evidence="11">
    <location>
        <begin position="27"/>
        <end position="45"/>
    </location>
</feature>
<dbReference type="PANTHER" id="PTHR12966">
    <property type="entry name" value="NADH DEHYDROGENASE UBIQUINONE 1 ALPHA SUBCOMPLEX SUBUNIT 13"/>
    <property type="match status" value="1"/>
</dbReference>
<keyword evidence="7 11" id="KW-0249">Electron transport</keyword>
<dbReference type="PANTHER" id="PTHR12966:SF0">
    <property type="entry name" value="NADH DEHYDROGENASE [UBIQUINONE] 1 ALPHA SUBCOMPLEX SUBUNIT 13"/>
    <property type="match status" value="1"/>
</dbReference>
<accession>W2RNM6</accession>
<evidence type="ECO:0000256" key="4">
    <source>
        <dbReference type="ARBA" id="ARBA00022660"/>
    </source>
</evidence>
<dbReference type="OrthoDB" id="3308at2759"/>
<comment type="subcellular location">
    <subcellularLocation>
        <location evidence="1 11">Mitochondrion inner membrane</location>
        <topology evidence="1 11">Single-pass membrane protein</topology>
        <orientation evidence="1 11">Matrix side</orientation>
    </subcellularLocation>
</comment>
<evidence type="ECO:0000256" key="7">
    <source>
        <dbReference type="ARBA" id="ARBA00022982"/>
    </source>
</evidence>
<evidence type="ECO:0000256" key="8">
    <source>
        <dbReference type="ARBA" id="ARBA00022989"/>
    </source>
</evidence>
<dbReference type="InParanoid" id="W2RNM6"/>
<evidence type="ECO:0000256" key="11">
    <source>
        <dbReference type="RuleBase" id="RU368034"/>
    </source>
</evidence>
<keyword evidence="9 11" id="KW-0496">Mitochondrion</keyword>
<keyword evidence="8 11" id="KW-1133">Transmembrane helix</keyword>
<dbReference type="Proteomes" id="UP000030752">
    <property type="component" value="Unassembled WGS sequence"/>
</dbReference>
<organism evidence="13 14">
    <name type="scientific">Cyphellophora europaea (strain CBS 101466)</name>
    <name type="common">Phialophora europaea</name>
    <dbReference type="NCBI Taxonomy" id="1220924"/>
    <lineage>
        <taxon>Eukaryota</taxon>
        <taxon>Fungi</taxon>
        <taxon>Dikarya</taxon>
        <taxon>Ascomycota</taxon>
        <taxon>Pezizomycotina</taxon>
        <taxon>Eurotiomycetes</taxon>
        <taxon>Chaetothyriomycetidae</taxon>
        <taxon>Chaetothyriales</taxon>
        <taxon>Cyphellophoraceae</taxon>
        <taxon>Cyphellophora</taxon>
    </lineage>
</organism>
<gene>
    <name evidence="13" type="ORF">HMPREF1541_07755</name>
</gene>
<keyword evidence="3 11" id="KW-0813">Transport</keyword>
<dbReference type="GO" id="GO:0005743">
    <property type="term" value="C:mitochondrial inner membrane"/>
    <property type="evidence" value="ECO:0007669"/>
    <property type="project" value="UniProtKB-SubCell"/>
</dbReference>
<evidence type="ECO:0000256" key="10">
    <source>
        <dbReference type="ARBA" id="ARBA00023136"/>
    </source>
</evidence>
<dbReference type="VEuPathDB" id="FungiDB:HMPREF1541_07755"/>
<feature type="region of interest" description="Disordered" evidence="12">
    <location>
        <begin position="149"/>
        <end position="174"/>
    </location>
</feature>
<evidence type="ECO:0000256" key="1">
    <source>
        <dbReference type="ARBA" id="ARBA00004298"/>
    </source>
</evidence>
<evidence type="ECO:0000256" key="3">
    <source>
        <dbReference type="ARBA" id="ARBA00022448"/>
    </source>
</evidence>
<evidence type="ECO:0000313" key="13">
    <source>
        <dbReference type="EMBL" id="ETN38131.1"/>
    </source>
</evidence>
<dbReference type="EMBL" id="KB822723">
    <property type="protein sequence ID" value="ETN38131.1"/>
    <property type="molecule type" value="Genomic_DNA"/>
</dbReference>
<dbReference type="Pfam" id="PF06212">
    <property type="entry name" value="GRIM-19"/>
    <property type="match status" value="1"/>
</dbReference>
<evidence type="ECO:0000313" key="14">
    <source>
        <dbReference type="Proteomes" id="UP000030752"/>
    </source>
</evidence>
<keyword evidence="6 11" id="KW-0999">Mitochondrion inner membrane</keyword>
<keyword evidence="5 11" id="KW-0812">Transmembrane</keyword>
<feature type="compositionally biased region" description="Basic and acidic residues" evidence="12">
    <location>
        <begin position="165"/>
        <end position="174"/>
    </location>
</feature>
<keyword evidence="10 11" id="KW-0472">Membrane</keyword>
<dbReference type="HOGENOM" id="CLU_1539984_0_0_1"/>
<sequence length="174" mass="20077">MPQDLPPTGGYDAVQYRRNIPTRGLRPIWYMAIMGGVVGYGWYHLFHGQREKIEYAREKAWARIHLTPLLQAEEDRDQARRYYADLAREKQLLGSETRAYNSDRYVLLFEWILKSRESSSAGGPIWFMLLMFDALAGLYGRHSRRVRDGRNDVGLGEEGEQDAGVDSKGERGTY</sequence>
<dbReference type="GeneID" id="19975094"/>
<comment type="function">
    <text evidence="11">Complex I functions in the transfer of electrons from NADH to the respiratory chain. Accessory subunit of the mitochondrial membrane respiratory chain NADH dehydrogenase (Complex I), that is believed not to be involved in catalysis.</text>
</comment>
<protein>
    <recommendedName>
        <fullName evidence="11">NADH dehydrogenase [ubiquinone] 1 alpha subcomplex subunit 13</fullName>
    </recommendedName>
</protein>
<evidence type="ECO:0000256" key="5">
    <source>
        <dbReference type="ARBA" id="ARBA00022692"/>
    </source>
</evidence>
<dbReference type="RefSeq" id="XP_008720300.1">
    <property type="nucleotide sequence ID" value="XM_008722078.1"/>
</dbReference>
<evidence type="ECO:0000256" key="9">
    <source>
        <dbReference type="ARBA" id="ARBA00023128"/>
    </source>
</evidence>
<dbReference type="AlphaFoldDB" id="W2RNM6"/>
<dbReference type="eggNOG" id="KOG3300">
    <property type="taxonomic scope" value="Eukaryota"/>
</dbReference>
<dbReference type="STRING" id="1220924.W2RNM6"/>